<keyword evidence="2" id="KW-0963">Cytoplasm</keyword>
<evidence type="ECO:0000256" key="3">
    <source>
        <dbReference type="ARBA" id="ARBA00022723"/>
    </source>
</evidence>
<evidence type="ECO:0000256" key="4">
    <source>
        <dbReference type="ARBA" id="ARBA00023004"/>
    </source>
</evidence>
<dbReference type="InterPro" id="IPR019903">
    <property type="entry name" value="RIC_family"/>
</dbReference>
<dbReference type="InterPro" id="IPR012312">
    <property type="entry name" value="Hemerythrin-like"/>
</dbReference>
<dbReference type="Pfam" id="PF01814">
    <property type="entry name" value="Hemerythrin"/>
    <property type="match status" value="1"/>
</dbReference>
<dbReference type="OrthoDB" id="9797132at2"/>
<dbReference type="Gene3D" id="1.20.120.520">
    <property type="entry name" value="nmb1532 protein domain like"/>
    <property type="match status" value="1"/>
</dbReference>
<dbReference type="AlphaFoldDB" id="A0A376BK03"/>
<proteinExistence type="predicted"/>
<evidence type="ECO:0000313" key="6">
    <source>
        <dbReference type="EMBL" id="SSY70082.1"/>
    </source>
</evidence>
<reference evidence="6 7" key="1">
    <citation type="submission" date="2018-06" db="EMBL/GenBank/DDBJ databases">
        <authorList>
            <consortium name="Pathogen Informatics"/>
            <person name="Doyle S."/>
        </authorList>
    </citation>
    <scope>NUCLEOTIDE SEQUENCE [LARGE SCALE GENOMIC DNA]</scope>
    <source>
        <strain evidence="6 7">NCTC10283</strain>
    </source>
</reference>
<evidence type="ECO:0000259" key="5">
    <source>
        <dbReference type="Pfam" id="PF01814"/>
    </source>
</evidence>
<dbReference type="EMBL" id="UFSO01000002">
    <property type="protein sequence ID" value="SSY70082.1"/>
    <property type="molecule type" value="Genomic_DNA"/>
</dbReference>
<dbReference type="STRING" id="1120980.GCA_000745955_01027"/>
<dbReference type="PANTHER" id="PTHR36438">
    <property type="entry name" value="IRON-SULFUR CLUSTER REPAIR PROTEIN YTFE"/>
    <property type="match status" value="1"/>
</dbReference>
<keyword evidence="3" id="KW-0479">Metal-binding</keyword>
<feature type="domain" description="Hemerythrin-like" evidence="5">
    <location>
        <begin position="17"/>
        <end position="152"/>
    </location>
</feature>
<keyword evidence="7" id="KW-1185">Reference proteome</keyword>
<gene>
    <name evidence="6" type="primary">dnrN</name>
    <name evidence="6" type="ORF">NCTC10283_00146</name>
</gene>
<dbReference type="GO" id="GO:0046872">
    <property type="term" value="F:metal ion binding"/>
    <property type="evidence" value="ECO:0007669"/>
    <property type="project" value="UniProtKB-KW"/>
</dbReference>
<dbReference type="RefSeq" id="WP_034292345.1">
    <property type="nucleotide sequence ID" value="NZ_CP091519.2"/>
</dbReference>
<protein>
    <submittedName>
        <fullName evidence="6">Iron-sulfur cluster repair protein DnrN</fullName>
    </submittedName>
</protein>
<dbReference type="PANTHER" id="PTHR36438:SF1">
    <property type="entry name" value="IRON-SULFUR CLUSTER REPAIR PROTEIN YTFE"/>
    <property type="match status" value="1"/>
</dbReference>
<organism evidence="6 7">
    <name type="scientific">Alysiella crassa</name>
    <dbReference type="NCBI Taxonomy" id="153491"/>
    <lineage>
        <taxon>Bacteria</taxon>
        <taxon>Pseudomonadati</taxon>
        <taxon>Pseudomonadota</taxon>
        <taxon>Betaproteobacteria</taxon>
        <taxon>Neisseriales</taxon>
        <taxon>Neisseriaceae</taxon>
        <taxon>Alysiella</taxon>
    </lineage>
</organism>
<evidence type="ECO:0000256" key="1">
    <source>
        <dbReference type="ARBA" id="ARBA00004496"/>
    </source>
</evidence>
<dbReference type="GO" id="GO:0005737">
    <property type="term" value="C:cytoplasm"/>
    <property type="evidence" value="ECO:0007669"/>
    <property type="project" value="UniProtKB-SubCell"/>
</dbReference>
<keyword evidence="4" id="KW-0408">Iron</keyword>
<sequence>MSDLSIWQHAPLDAIIDHILPRYHETHRRQLDEILPLADKVARVHAETFPPQLLPLVLHMDGELRSHMMKEERMLFPMIKQGLGRGAAMPINVMMHEHDDHDTVIHQLIELTDNFTPPAAACGSWQRLYAQLQELVGDLRDHIELENEILFARTLNA</sequence>
<evidence type="ECO:0000256" key="2">
    <source>
        <dbReference type="ARBA" id="ARBA00022490"/>
    </source>
</evidence>
<name>A0A376BK03_9NEIS</name>
<dbReference type="Proteomes" id="UP000254209">
    <property type="component" value="Unassembled WGS sequence"/>
</dbReference>
<comment type="subcellular location">
    <subcellularLocation>
        <location evidence="1">Cytoplasm</location>
    </subcellularLocation>
</comment>
<evidence type="ECO:0000313" key="7">
    <source>
        <dbReference type="Proteomes" id="UP000254209"/>
    </source>
</evidence>
<accession>A0A376BK03</accession>